<evidence type="ECO:0000313" key="2">
    <source>
        <dbReference type="EMBL" id="WTQ82941.1"/>
    </source>
</evidence>
<dbReference type="EMBL" id="CP108164">
    <property type="protein sequence ID" value="WTQ82941.1"/>
    <property type="molecule type" value="Genomic_DNA"/>
</dbReference>
<dbReference type="RefSeq" id="WP_405449361.1">
    <property type="nucleotide sequence ID" value="NZ_CP108164.1"/>
</dbReference>
<protein>
    <submittedName>
        <fullName evidence="2">Uncharacterized protein</fullName>
    </submittedName>
</protein>
<evidence type="ECO:0000256" key="1">
    <source>
        <dbReference type="SAM" id="MobiDB-lite"/>
    </source>
</evidence>
<dbReference type="Proteomes" id="UP001622557">
    <property type="component" value="Chromosome"/>
</dbReference>
<gene>
    <name evidence="2" type="ORF">OG350_22720</name>
</gene>
<proteinExistence type="predicted"/>
<organism evidence="2 3">
    <name type="scientific">Streptomyces achromogenes</name>
    <dbReference type="NCBI Taxonomy" id="67255"/>
    <lineage>
        <taxon>Bacteria</taxon>
        <taxon>Bacillati</taxon>
        <taxon>Actinomycetota</taxon>
        <taxon>Actinomycetes</taxon>
        <taxon>Kitasatosporales</taxon>
        <taxon>Streptomycetaceae</taxon>
        <taxon>Streptomyces</taxon>
    </lineage>
</organism>
<keyword evidence="3" id="KW-1185">Reference proteome</keyword>
<feature type="compositionally biased region" description="Polar residues" evidence="1">
    <location>
        <begin position="1"/>
        <end position="12"/>
    </location>
</feature>
<name>A0ABZ1KU92_STRAH</name>
<evidence type="ECO:0000313" key="3">
    <source>
        <dbReference type="Proteomes" id="UP001622557"/>
    </source>
</evidence>
<dbReference type="GeneID" id="97283299"/>
<reference evidence="2 3" key="1">
    <citation type="submission" date="2022-10" db="EMBL/GenBank/DDBJ databases">
        <title>The complete genomes of actinobacterial strains from the NBC collection.</title>
        <authorList>
            <person name="Joergensen T.S."/>
            <person name="Alvarez Arevalo M."/>
            <person name="Sterndorff E.B."/>
            <person name="Faurdal D."/>
            <person name="Vuksanovic O."/>
            <person name="Mourched A.-S."/>
            <person name="Charusanti P."/>
            <person name="Shaw S."/>
            <person name="Blin K."/>
            <person name="Weber T."/>
        </authorList>
    </citation>
    <scope>NUCLEOTIDE SEQUENCE [LARGE SCALE GENOMIC DNA]</scope>
    <source>
        <strain evidence="2 3">NBC_00156</strain>
    </source>
</reference>
<sequence>MDDNGHSPSAHGSFSEKADSTYPTLDVDKARDKAKAASSEIYDMIGIHKGKATERGPAVSLCDEDSEHLYKTRHPWSVYGVSEDELKAGFQRLREELPKKGWKIVDYGPANSEAKSPSLTADSEKDRFSVNAVLMVSTPSNPHEKEPLLSVTVVSGCWRAPEGTDLGTQY</sequence>
<feature type="region of interest" description="Disordered" evidence="1">
    <location>
        <begin position="1"/>
        <end position="26"/>
    </location>
</feature>
<accession>A0ABZ1KU92</accession>